<organism evidence="1">
    <name type="scientific">Oscillatoriales cyanobacterium SpSt-418</name>
    <dbReference type="NCBI Taxonomy" id="2282169"/>
    <lineage>
        <taxon>Bacteria</taxon>
        <taxon>Bacillati</taxon>
        <taxon>Cyanobacteriota</taxon>
        <taxon>Cyanophyceae</taxon>
        <taxon>Oscillatoriophycideae</taxon>
        <taxon>Oscillatoriales</taxon>
    </lineage>
</organism>
<sequence>MLVRGYPRRNKGLPFQLVVTTNYDDMLEQAFLTIQQPFDVIFYVADGDDQGKFMHQPYQEEAQIIGVNDSARLPLRAPWGDAPQPRPIILKLFGTWENNFVATEEHMAYLVSTLKQNLPASLISILTKGNVLFMGYSPSDSDLQILMNCFWPENKIKNKSWLLHQSKPGDLEQEIWKTRNVELLDIPSVDDFVSQLQKVIEAQPVL</sequence>
<protein>
    <submittedName>
        <fullName evidence="1">Uncharacterized protein</fullName>
    </submittedName>
</protein>
<proteinExistence type="predicted"/>
<comment type="caution">
    <text evidence="1">The sequence shown here is derived from an EMBL/GenBank/DDBJ whole genome shotgun (WGS) entry which is preliminary data.</text>
</comment>
<evidence type="ECO:0000313" key="1">
    <source>
        <dbReference type="EMBL" id="HFN00957.1"/>
    </source>
</evidence>
<name>A0A7C3PLL9_9CYAN</name>
<dbReference type="EMBL" id="DSRU01000353">
    <property type="protein sequence ID" value="HFN00957.1"/>
    <property type="molecule type" value="Genomic_DNA"/>
</dbReference>
<accession>A0A7C3PLL9</accession>
<dbReference type="AlphaFoldDB" id="A0A7C3PLL9"/>
<reference evidence="1" key="1">
    <citation type="journal article" date="2020" name="mSystems">
        <title>Genome- and Community-Level Interaction Insights into Carbon Utilization and Element Cycling Functions of Hydrothermarchaeota in Hydrothermal Sediment.</title>
        <authorList>
            <person name="Zhou Z."/>
            <person name="Liu Y."/>
            <person name="Xu W."/>
            <person name="Pan J."/>
            <person name="Luo Z.H."/>
            <person name="Li M."/>
        </authorList>
    </citation>
    <scope>NUCLEOTIDE SEQUENCE [LARGE SCALE GENOMIC DNA]</scope>
    <source>
        <strain evidence="1">SpSt-418</strain>
    </source>
</reference>
<gene>
    <name evidence="1" type="ORF">ENR64_25015</name>
</gene>
<dbReference type="Pfam" id="PF13289">
    <property type="entry name" value="SIR2_2"/>
    <property type="match status" value="1"/>
</dbReference>